<dbReference type="Proteomes" id="UP001732700">
    <property type="component" value="Chromosome 3A"/>
</dbReference>
<protein>
    <submittedName>
        <fullName evidence="1">Uncharacterized protein</fullName>
    </submittedName>
</protein>
<evidence type="ECO:0000313" key="2">
    <source>
        <dbReference type="Proteomes" id="UP001732700"/>
    </source>
</evidence>
<evidence type="ECO:0000313" key="1">
    <source>
        <dbReference type="EnsemblPlants" id="AVESA.00010b.r2.3AG0406340.1.CDS"/>
    </source>
</evidence>
<sequence length="1217" mass="135200">MVLEAAVVVSLVGWLVTPVISKSVDAALKYIEENKKSLKNVNPKLQELAGQLSGINKVVHKVRLCFNKTGTGEAVEHLWRLKGAIDEAEEILDLFEYDSLKNKASSSEFTGTKNSPSRLEKVVEKLGKLLESAGDFIKNWENIIGVYPISYGGRETGWSPENVKNFFHGYQEEHGKLEDLLRGEQNKVIAIIGHGGMGKTHLARKVFNANESKFDVRIWAHVCNELDETSLLENICVSAIGMSGELIHVPMDSRARPLTALETKLKGLSEPSGWFDKPVNRCLVVLDDVWQREDGFWSSQTEGDEAWKRVLAKLIGLKMCKVVMTTRAKIRSTTVAVESIVLNGISEAEMTELLKDIAKPDRLPRGLARRIGKLMGSPRAALSVVENLKQRAGENEKQIILDELNEDHHIEGVYEDHLFTYRHLPLHLQSCLAFCSMFPYNWRFEPDKLTRMWIAHGFIDDTKVMNKQPHQKLTIEDVAAGYFKDLVDRCLLFKRLAADGLYEIHVHIHSMLRRVSCNDCMSISNGSSSEMTIPATVRHLSVTASCLTKLKPGPSLQKSNQVKSNNKKKSDDEFRTVRTLLVFTDKEAPSSSSSPWRDIREANSTLRKFKGVKVLDLTDTYITQLPDSIGELIHLRYLGFPNTVKQPPAQVTKLLLLETFYISNPRLAKQSPADTKYGLIRRQRLDMDMECIARISGIGKLQKLQGSLEFHIHRKNCKEGHSMSELGKMNSLSRTLSIKGIQNVKTKEEAQMAELESKASLQVLKLDWELNQDQDAGRGKGKSSPTAVSVLEGLQPHANLRELHITRYPGEKLPIWMWDLHQMKNLTSVYLTSCTELMSSSVNMGQIDRLKQKFPLLKIVIDRSEVGSGAAEYTGMKPKNKLTENGARPVRASSSESTSQAPKYPGCPWGFPPEAPKPNPMGSKTSDPTPPQALKMKPAGNKTYGLTPPQAPKPKPGGNKTSGLTPPWAPKLKPAGNKTSGPTPPWACKPEPVVNKTAGSTPPEAPKLKPVGNKTSGTTTPTWATIRPGPGAARAGRPPRAPEIEGPQIQPRTGPGNHAKAHGQQALWHDDSTLGNHAEARGQQDLWHDDSTLGNHAEARGQQDVWPDSTPGTQAEARGQEDLWPDSTLGTQAEARGQQDVWPDSTRGTQDEARGQQVPLAPYRGPHPTPHLQINSNRRLISRDHGILWESILQSEVYLVLLVDVYSFSLWFWRGAP</sequence>
<keyword evidence="2" id="KW-1185">Reference proteome</keyword>
<reference evidence="1" key="2">
    <citation type="submission" date="2025-09" db="UniProtKB">
        <authorList>
            <consortium name="EnsemblPlants"/>
        </authorList>
    </citation>
    <scope>IDENTIFICATION</scope>
</reference>
<organism evidence="1 2">
    <name type="scientific">Avena sativa</name>
    <name type="common">Oat</name>
    <dbReference type="NCBI Taxonomy" id="4498"/>
    <lineage>
        <taxon>Eukaryota</taxon>
        <taxon>Viridiplantae</taxon>
        <taxon>Streptophyta</taxon>
        <taxon>Embryophyta</taxon>
        <taxon>Tracheophyta</taxon>
        <taxon>Spermatophyta</taxon>
        <taxon>Magnoliopsida</taxon>
        <taxon>Liliopsida</taxon>
        <taxon>Poales</taxon>
        <taxon>Poaceae</taxon>
        <taxon>BOP clade</taxon>
        <taxon>Pooideae</taxon>
        <taxon>Poodae</taxon>
        <taxon>Poeae</taxon>
        <taxon>Poeae Chloroplast Group 1 (Aveneae type)</taxon>
        <taxon>Aveninae</taxon>
        <taxon>Avena</taxon>
    </lineage>
</organism>
<dbReference type="EnsemblPlants" id="AVESA.00010b.r2.3AG0406340.1">
    <property type="protein sequence ID" value="AVESA.00010b.r2.3AG0406340.1.CDS"/>
    <property type="gene ID" value="AVESA.00010b.r2.3AG0406340"/>
</dbReference>
<reference evidence="1" key="1">
    <citation type="submission" date="2021-05" db="EMBL/GenBank/DDBJ databases">
        <authorList>
            <person name="Scholz U."/>
            <person name="Mascher M."/>
            <person name="Fiebig A."/>
        </authorList>
    </citation>
    <scope>NUCLEOTIDE SEQUENCE [LARGE SCALE GENOMIC DNA]</scope>
</reference>
<name>A0ACD5VC45_AVESA</name>
<accession>A0ACD5VC45</accession>
<proteinExistence type="predicted"/>